<dbReference type="EMBL" id="JAJNOC010000009">
    <property type="protein sequence ID" value="MCD2518842.1"/>
    <property type="molecule type" value="Genomic_DNA"/>
</dbReference>
<dbReference type="InterPro" id="IPR001950">
    <property type="entry name" value="SUI1"/>
</dbReference>
<dbReference type="SUPFAM" id="SSF55159">
    <property type="entry name" value="eIF1-like"/>
    <property type="match status" value="1"/>
</dbReference>
<comment type="caution">
    <text evidence="5">The sequence shown here is derived from an EMBL/GenBank/DDBJ whole genome shotgun (WGS) entry which is preliminary data.</text>
</comment>
<keyword evidence="6" id="KW-1185">Reference proteome</keyword>
<organism evidence="5 6">
    <name type="scientific">Massilia phyllostachyos</name>
    <dbReference type="NCBI Taxonomy" id="2898585"/>
    <lineage>
        <taxon>Bacteria</taxon>
        <taxon>Pseudomonadati</taxon>
        <taxon>Pseudomonadota</taxon>
        <taxon>Betaproteobacteria</taxon>
        <taxon>Burkholderiales</taxon>
        <taxon>Oxalobacteraceae</taxon>
        <taxon>Telluria group</taxon>
        <taxon>Massilia</taxon>
    </lineage>
</organism>
<comment type="similarity">
    <text evidence="1">Belongs to the SUI1 family.</text>
</comment>
<reference evidence="5" key="1">
    <citation type="submission" date="2021-11" db="EMBL/GenBank/DDBJ databases">
        <title>The complete genome of Massilia sp sp. G4R7.</title>
        <authorList>
            <person name="Liu L."/>
            <person name="Yue J."/>
            <person name="Yuan J."/>
            <person name="Yang F."/>
            <person name="Li L."/>
        </authorList>
    </citation>
    <scope>NUCLEOTIDE SEQUENCE</scope>
    <source>
        <strain evidence="5">G4R7</strain>
    </source>
</reference>
<keyword evidence="3" id="KW-0648">Protein biosynthesis</keyword>
<dbReference type="GO" id="GO:0003743">
    <property type="term" value="F:translation initiation factor activity"/>
    <property type="evidence" value="ECO:0007669"/>
    <property type="project" value="UniProtKB-KW"/>
</dbReference>
<proteinExistence type="inferred from homology"/>
<dbReference type="PIRSF" id="PIRSF037511">
    <property type="entry name" value="Transl_init_SUI1_pro"/>
    <property type="match status" value="1"/>
</dbReference>
<dbReference type="InterPro" id="IPR005872">
    <property type="entry name" value="SUI1_arc_bac"/>
</dbReference>
<accession>A0ABS8QCU1</accession>
<name>A0ABS8QCU1_9BURK</name>
<dbReference type="CDD" id="cd11567">
    <property type="entry name" value="YciH_like"/>
    <property type="match status" value="1"/>
</dbReference>
<gene>
    <name evidence="5" type="ORF">LQ564_21310</name>
</gene>
<evidence type="ECO:0000313" key="5">
    <source>
        <dbReference type="EMBL" id="MCD2518842.1"/>
    </source>
</evidence>
<dbReference type="RefSeq" id="WP_231060118.1">
    <property type="nucleotide sequence ID" value="NZ_JAJNOC010000009.1"/>
</dbReference>
<dbReference type="InterPro" id="IPR036877">
    <property type="entry name" value="SUI1_dom_sf"/>
</dbReference>
<evidence type="ECO:0000256" key="2">
    <source>
        <dbReference type="ARBA" id="ARBA00022845"/>
    </source>
</evidence>
<dbReference type="PROSITE" id="PS50296">
    <property type="entry name" value="SUI1"/>
    <property type="match status" value="1"/>
</dbReference>
<keyword evidence="5" id="KW-0396">Initiation factor</keyword>
<dbReference type="NCBIfam" id="NF005297">
    <property type="entry name" value="PRK06824.1"/>
    <property type="match status" value="1"/>
</dbReference>
<dbReference type="InterPro" id="IPR050318">
    <property type="entry name" value="DENR/SUI1_TIF"/>
</dbReference>
<evidence type="ECO:0000256" key="1">
    <source>
        <dbReference type="ARBA" id="ARBA00005422"/>
    </source>
</evidence>
<protein>
    <submittedName>
        <fullName evidence="5">Translation initiation factor Sui1</fullName>
    </submittedName>
</protein>
<evidence type="ECO:0000256" key="3">
    <source>
        <dbReference type="ARBA" id="ARBA00022917"/>
    </source>
</evidence>
<dbReference type="Pfam" id="PF01253">
    <property type="entry name" value="SUI1"/>
    <property type="match status" value="1"/>
</dbReference>
<dbReference type="Proteomes" id="UP001179361">
    <property type="component" value="Unassembled WGS sequence"/>
</dbReference>
<sequence>MKHSSNGGLVYSTDGGRMCPGCRQPLAACTCKAAAAPVGDGIARVSRQAKGRGGKTVTLVKGLALDPVALAALGKQLRTACGSGGTLKDGVLEVQGDHVDRIVDELQKRGHTVKRAGGQGVTHSP</sequence>
<dbReference type="PANTHER" id="PTHR12789">
    <property type="entry name" value="DENSITY-REGULATED PROTEIN HOMOLOG"/>
    <property type="match status" value="1"/>
</dbReference>
<feature type="domain" description="SUI1" evidence="4">
    <location>
        <begin position="44"/>
        <end position="110"/>
    </location>
</feature>
<keyword evidence="2" id="KW-0810">Translation regulation</keyword>
<dbReference type="Gene3D" id="3.30.780.10">
    <property type="entry name" value="SUI1-like domain"/>
    <property type="match status" value="1"/>
</dbReference>
<evidence type="ECO:0000259" key="4">
    <source>
        <dbReference type="PROSITE" id="PS50296"/>
    </source>
</evidence>
<evidence type="ECO:0000313" key="6">
    <source>
        <dbReference type="Proteomes" id="UP001179361"/>
    </source>
</evidence>
<dbReference type="PANTHER" id="PTHR12789:SF0">
    <property type="entry name" value="DENSITY-REGULATED PROTEIN"/>
    <property type="match status" value="1"/>
</dbReference>